<keyword evidence="6" id="KW-0547">Nucleotide-binding</keyword>
<dbReference type="Pfam" id="PF00005">
    <property type="entry name" value="ABC_tran"/>
    <property type="match status" value="1"/>
</dbReference>
<dbReference type="PANTHER" id="PTHR24221">
    <property type="entry name" value="ATP-BINDING CASSETTE SUB-FAMILY B"/>
    <property type="match status" value="1"/>
</dbReference>
<dbReference type="InterPro" id="IPR003439">
    <property type="entry name" value="ABC_transporter-like_ATP-bd"/>
</dbReference>
<comment type="subcellular location">
    <subcellularLocation>
        <location evidence="1">Cell inner membrane</location>
        <topology evidence="1">Multi-pass membrane protein</topology>
    </subcellularLocation>
</comment>
<evidence type="ECO:0000313" key="15">
    <source>
        <dbReference type="Proteomes" id="UP000612585"/>
    </source>
</evidence>
<evidence type="ECO:0000256" key="7">
    <source>
        <dbReference type="ARBA" id="ARBA00022840"/>
    </source>
</evidence>
<evidence type="ECO:0000256" key="4">
    <source>
        <dbReference type="ARBA" id="ARBA00022519"/>
    </source>
</evidence>
<dbReference type="EMBL" id="BOPG01000011">
    <property type="protein sequence ID" value="GIJ54129.1"/>
    <property type="molecule type" value="Genomic_DNA"/>
</dbReference>
<dbReference type="Gene3D" id="1.20.1560.10">
    <property type="entry name" value="ABC transporter type 1, transmembrane domain"/>
    <property type="match status" value="1"/>
</dbReference>
<comment type="similarity">
    <text evidence="10">Belongs to the ABC transporter superfamily. Siderophore-Fe(3+) uptake transporter (SIUT) (TC 3.A.1.21) family.</text>
</comment>
<keyword evidence="2" id="KW-0813">Transport</keyword>
<name>A0A8J4DXP5_9ACTN</name>
<comment type="caution">
    <text evidence="14">The sequence shown here is derived from an EMBL/GenBank/DDBJ whole genome shotgun (WGS) entry which is preliminary data.</text>
</comment>
<keyword evidence="15" id="KW-1185">Reference proteome</keyword>
<evidence type="ECO:0000313" key="14">
    <source>
        <dbReference type="EMBL" id="GIJ54129.1"/>
    </source>
</evidence>
<evidence type="ECO:0000256" key="2">
    <source>
        <dbReference type="ARBA" id="ARBA00022448"/>
    </source>
</evidence>
<reference evidence="14" key="1">
    <citation type="submission" date="2021-01" db="EMBL/GenBank/DDBJ databases">
        <title>Whole genome shotgun sequence of Virgisporangium aurantiacum NBRC 16421.</title>
        <authorList>
            <person name="Komaki H."/>
            <person name="Tamura T."/>
        </authorList>
    </citation>
    <scope>NUCLEOTIDE SEQUENCE</scope>
    <source>
        <strain evidence="14">NBRC 16421</strain>
    </source>
</reference>
<dbReference type="SUPFAM" id="SSF52540">
    <property type="entry name" value="P-loop containing nucleoside triphosphate hydrolases"/>
    <property type="match status" value="1"/>
</dbReference>
<evidence type="ECO:0000259" key="12">
    <source>
        <dbReference type="PROSITE" id="PS50893"/>
    </source>
</evidence>
<keyword evidence="8 11" id="KW-1133">Transmembrane helix</keyword>
<evidence type="ECO:0000256" key="10">
    <source>
        <dbReference type="ARBA" id="ARBA00023455"/>
    </source>
</evidence>
<evidence type="ECO:0000256" key="5">
    <source>
        <dbReference type="ARBA" id="ARBA00022692"/>
    </source>
</evidence>
<feature type="transmembrane region" description="Helical" evidence="11">
    <location>
        <begin position="111"/>
        <end position="138"/>
    </location>
</feature>
<keyword evidence="9 11" id="KW-0472">Membrane</keyword>
<evidence type="ECO:0000256" key="8">
    <source>
        <dbReference type="ARBA" id="ARBA00022989"/>
    </source>
</evidence>
<keyword evidence="5 11" id="KW-0812">Transmembrane</keyword>
<dbReference type="AlphaFoldDB" id="A0A8J4DXP5"/>
<protein>
    <submittedName>
        <fullName evidence="14">Multidrug ABC transporter permease</fullName>
    </submittedName>
</protein>
<evidence type="ECO:0000256" key="9">
    <source>
        <dbReference type="ARBA" id="ARBA00023136"/>
    </source>
</evidence>
<proteinExistence type="inferred from homology"/>
<dbReference type="GO" id="GO:0016887">
    <property type="term" value="F:ATP hydrolysis activity"/>
    <property type="evidence" value="ECO:0007669"/>
    <property type="project" value="InterPro"/>
</dbReference>
<evidence type="ECO:0000259" key="13">
    <source>
        <dbReference type="PROSITE" id="PS50929"/>
    </source>
</evidence>
<dbReference type="GO" id="GO:0034040">
    <property type="term" value="F:ATPase-coupled lipid transmembrane transporter activity"/>
    <property type="evidence" value="ECO:0007669"/>
    <property type="project" value="TreeGrafter"/>
</dbReference>
<keyword evidence="7" id="KW-0067">ATP-binding</keyword>
<gene>
    <name evidence="14" type="ORF">Vau01_016450</name>
</gene>
<dbReference type="GO" id="GO:0140359">
    <property type="term" value="F:ABC-type transporter activity"/>
    <property type="evidence" value="ECO:0007669"/>
    <property type="project" value="InterPro"/>
</dbReference>
<evidence type="ECO:0000256" key="6">
    <source>
        <dbReference type="ARBA" id="ARBA00022741"/>
    </source>
</evidence>
<evidence type="ECO:0000256" key="3">
    <source>
        <dbReference type="ARBA" id="ARBA00022475"/>
    </source>
</evidence>
<dbReference type="SMART" id="SM00382">
    <property type="entry name" value="AAA"/>
    <property type="match status" value="1"/>
</dbReference>
<dbReference type="PANTHER" id="PTHR24221:SF646">
    <property type="entry name" value="HAEMOLYSIN SECRETION ATP-BINDING PROTEIN"/>
    <property type="match status" value="1"/>
</dbReference>
<dbReference type="SUPFAM" id="SSF90123">
    <property type="entry name" value="ABC transporter transmembrane region"/>
    <property type="match status" value="1"/>
</dbReference>
<dbReference type="InterPro" id="IPR039421">
    <property type="entry name" value="Type_1_exporter"/>
</dbReference>
<dbReference type="InterPro" id="IPR003593">
    <property type="entry name" value="AAA+_ATPase"/>
</dbReference>
<dbReference type="GO" id="GO:0005524">
    <property type="term" value="F:ATP binding"/>
    <property type="evidence" value="ECO:0007669"/>
    <property type="project" value="UniProtKB-KW"/>
</dbReference>
<feature type="transmembrane region" description="Helical" evidence="11">
    <location>
        <begin position="16"/>
        <end position="36"/>
    </location>
</feature>
<dbReference type="PROSITE" id="PS50929">
    <property type="entry name" value="ABC_TM1F"/>
    <property type="match status" value="1"/>
</dbReference>
<keyword evidence="3" id="KW-1003">Cell membrane</keyword>
<feature type="transmembrane region" description="Helical" evidence="11">
    <location>
        <begin position="204"/>
        <end position="227"/>
    </location>
</feature>
<evidence type="ECO:0000256" key="11">
    <source>
        <dbReference type="SAM" id="Phobius"/>
    </source>
</evidence>
<dbReference type="GO" id="GO:0005886">
    <property type="term" value="C:plasma membrane"/>
    <property type="evidence" value="ECO:0007669"/>
    <property type="project" value="UniProtKB-SubCell"/>
</dbReference>
<dbReference type="PROSITE" id="PS00211">
    <property type="entry name" value="ABC_TRANSPORTER_1"/>
    <property type="match status" value="1"/>
</dbReference>
<dbReference type="PROSITE" id="PS50893">
    <property type="entry name" value="ABC_TRANSPORTER_2"/>
    <property type="match status" value="1"/>
</dbReference>
<dbReference type="InterPro" id="IPR011527">
    <property type="entry name" value="ABC1_TM_dom"/>
</dbReference>
<sequence length="566" mass="61441">MKAALDAISGRRSAELPLITGGLVVVGLATTVLPAVHKYVNAHLGRVIGRRSQAELYLATERLDGLARLEDPSFRDRLRLAQQAGRTGPGNVLDGVLGTGRDLLSLTGMIGVLWSISPTMAGVALLGLAPALAAQIQLARAAARTYWRISPLMRREFFYSELLVSLTAAMELRLLGLSALFRGRMLAELGAADEQRRRIDGRELCVQVGLGIMSASLLGGGLVWAIGAAGRGRLTIGDVSAFAGAVAALLAGVTVAVARVADGYQALIMYDHYRVVLEVEPDLAVAVDPRPVPTLRRGIEVRDVWFRYAPDQPWVLRGIDLYIPHGTAVALVGRNGAGKSTLVKLLCRFYDPERGAILWDGVDLRDLSVRELRDHIGVVFQDHMEYEVSIAENIGVGEVTALLDTARIEAAAGRAGLHETIRGLPRGYHTLLSRIFLDTDNDETHIGLLLSGGQRQRLALARAFMRDRRDLLILDEPSSGLDPAAEHDIHHRLRDRREGATSLLISHRLNTVRDADRIVVLADGRIIEQGRHDELIAASGDYADQFGLQADGYRDESTNAGPVVSR</sequence>
<feature type="domain" description="ABC transporter" evidence="12">
    <location>
        <begin position="299"/>
        <end position="548"/>
    </location>
</feature>
<dbReference type="InterPro" id="IPR036640">
    <property type="entry name" value="ABC1_TM_sf"/>
</dbReference>
<dbReference type="Proteomes" id="UP000612585">
    <property type="component" value="Unassembled WGS sequence"/>
</dbReference>
<organism evidence="14 15">
    <name type="scientific">Virgisporangium aurantiacum</name>
    <dbReference type="NCBI Taxonomy" id="175570"/>
    <lineage>
        <taxon>Bacteria</taxon>
        <taxon>Bacillati</taxon>
        <taxon>Actinomycetota</taxon>
        <taxon>Actinomycetes</taxon>
        <taxon>Micromonosporales</taxon>
        <taxon>Micromonosporaceae</taxon>
        <taxon>Virgisporangium</taxon>
    </lineage>
</organism>
<evidence type="ECO:0000256" key="1">
    <source>
        <dbReference type="ARBA" id="ARBA00004429"/>
    </source>
</evidence>
<feature type="domain" description="ABC transmembrane type-1" evidence="13">
    <location>
        <begin position="92"/>
        <end position="265"/>
    </location>
</feature>
<keyword evidence="4" id="KW-0997">Cell inner membrane</keyword>
<dbReference type="InterPro" id="IPR027417">
    <property type="entry name" value="P-loop_NTPase"/>
</dbReference>
<dbReference type="Gene3D" id="3.40.50.300">
    <property type="entry name" value="P-loop containing nucleotide triphosphate hydrolases"/>
    <property type="match status" value="1"/>
</dbReference>
<dbReference type="InterPro" id="IPR017871">
    <property type="entry name" value="ABC_transporter-like_CS"/>
</dbReference>
<dbReference type="FunFam" id="3.40.50.300:FF:000221">
    <property type="entry name" value="Multidrug ABC transporter ATP-binding protein"/>
    <property type="match status" value="1"/>
</dbReference>
<accession>A0A8J4DXP5</accession>
<feature type="transmembrane region" description="Helical" evidence="11">
    <location>
        <begin position="239"/>
        <end position="261"/>
    </location>
</feature>